<dbReference type="EMBL" id="JAFEUP010000006">
    <property type="protein sequence ID" value="MBM7062793.1"/>
    <property type="molecule type" value="Genomic_DNA"/>
</dbReference>
<dbReference type="InterPro" id="IPR009100">
    <property type="entry name" value="AcylCoA_DH/oxidase_NM_dom_sf"/>
</dbReference>
<sequence>MLSSAAAEKNATRESIGTGVDAPGFQAVVDEVRARRDEFDAKAHVPVDMIAKFKAVGIYRAATPQCFGGDALPPARFLHMIERISEADGSAGWVASFGSASVYLAALPKASLAKLYANGPDIVFAGGLFPIQPAEPVEGGGWKVNGTWKFASGCKGADVLGVGIGASGPGGKPRTALFPADQVEIVENWKVMGLKGTGSHDLRVKDGFISDDWTFIRGGEPSIDEPLYRYPTVAYAAQVLAVVNLGLARAALDEINRMSGGRTGATGAPKLADRAYFRIDAAKAEADLCSARAFFYEATEQVWQSILDGHPVTDEQVAQLRLAAVHVARVGASVVQRAYTLAGIAAIYDQNPLQRYLRDAMVVTQHAFLGDGMYDGAGAVMLGVPPIPGFL</sequence>
<dbReference type="PANTHER" id="PTHR48083">
    <property type="entry name" value="MEDIUM-CHAIN SPECIFIC ACYL-COA DEHYDROGENASE, MITOCHONDRIAL-RELATED"/>
    <property type="match status" value="1"/>
</dbReference>
<evidence type="ECO:0000256" key="1">
    <source>
        <dbReference type="ARBA" id="ARBA00023002"/>
    </source>
</evidence>
<keyword evidence="3" id="KW-0503">Monooxygenase</keyword>
<dbReference type="Gene3D" id="1.10.540.10">
    <property type="entry name" value="Acyl-CoA dehydrogenase/oxidase, N-terminal domain"/>
    <property type="match status" value="1"/>
</dbReference>
<dbReference type="InterPro" id="IPR050741">
    <property type="entry name" value="Acyl-CoA_dehydrogenase"/>
</dbReference>
<dbReference type="Gene3D" id="1.20.140.10">
    <property type="entry name" value="Butyryl-CoA Dehydrogenase, subunit A, domain 3"/>
    <property type="match status" value="1"/>
</dbReference>
<dbReference type="InterPro" id="IPR013107">
    <property type="entry name" value="Acyl-CoA_DH_C"/>
</dbReference>
<keyword evidence="4" id="KW-1185">Reference proteome</keyword>
<dbReference type="GO" id="GO:0004497">
    <property type="term" value="F:monooxygenase activity"/>
    <property type="evidence" value="ECO:0007669"/>
    <property type="project" value="UniProtKB-KW"/>
</dbReference>
<name>A0ABS2ILN0_9GAMM</name>
<dbReference type="InterPro" id="IPR037069">
    <property type="entry name" value="AcylCoA_DH/ox_N_sf"/>
</dbReference>
<dbReference type="Proteomes" id="UP000717995">
    <property type="component" value="Unassembled WGS sequence"/>
</dbReference>
<dbReference type="Pfam" id="PF08028">
    <property type="entry name" value="Acyl-CoA_dh_2"/>
    <property type="match status" value="1"/>
</dbReference>
<dbReference type="SUPFAM" id="SSF47203">
    <property type="entry name" value="Acyl-CoA dehydrogenase C-terminal domain-like"/>
    <property type="match status" value="1"/>
</dbReference>
<dbReference type="SUPFAM" id="SSF56645">
    <property type="entry name" value="Acyl-CoA dehydrogenase NM domain-like"/>
    <property type="match status" value="1"/>
</dbReference>
<protein>
    <submittedName>
        <fullName evidence="3">Flavin-dependent monooxygenase</fullName>
    </submittedName>
</protein>
<comment type="caution">
    <text evidence="3">The sequence shown here is derived from an EMBL/GenBank/DDBJ whole genome shotgun (WGS) entry which is preliminary data.</text>
</comment>
<evidence type="ECO:0000259" key="2">
    <source>
        <dbReference type="Pfam" id="PF08028"/>
    </source>
</evidence>
<organism evidence="3 4">
    <name type="scientific">Zestomonas insulae</name>
    <dbReference type="NCBI Taxonomy" id="2809017"/>
    <lineage>
        <taxon>Bacteria</taxon>
        <taxon>Pseudomonadati</taxon>
        <taxon>Pseudomonadota</taxon>
        <taxon>Gammaproteobacteria</taxon>
        <taxon>Pseudomonadales</taxon>
        <taxon>Pseudomonadaceae</taxon>
        <taxon>Zestomonas</taxon>
    </lineage>
</organism>
<dbReference type="InterPro" id="IPR036250">
    <property type="entry name" value="AcylCo_DH-like_C"/>
</dbReference>
<keyword evidence="1" id="KW-0560">Oxidoreductase</keyword>
<gene>
    <name evidence="3" type="ORF">JQX08_18930</name>
</gene>
<reference evidence="3 4" key="1">
    <citation type="submission" date="2021-02" db="EMBL/GenBank/DDBJ databases">
        <authorList>
            <person name="Lee D.-H."/>
        </authorList>
    </citation>
    <scope>NUCLEOTIDE SEQUENCE [LARGE SCALE GENOMIC DNA]</scope>
    <source>
        <strain evidence="3 4">UL073</strain>
    </source>
</reference>
<evidence type="ECO:0000313" key="3">
    <source>
        <dbReference type="EMBL" id="MBM7062793.1"/>
    </source>
</evidence>
<dbReference type="PANTHER" id="PTHR48083:SF5">
    <property type="entry name" value="NRGC PROTEIN"/>
    <property type="match status" value="1"/>
</dbReference>
<dbReference type="InterPro" id="IPR046373">
    <property type="entry name" value="Acyl-CoA_Oxase/DH_mid-dom_sf"/>
</dbReference>
<dbReference type="RefSeq" id="WP_205349976.1">
    <property type="nucleotide sequence ID" value="NZ_JAFEUP010000006.1"/>
</dbReference>
<dbReference type="Gene3D" id="2.40.110.10">
    <property type="entry name" value="Butyryl-CoA Dehydrogenase, subunit A, domain 2"/>
    <property type="match status" value="1"/>
</dbReference>
<dbReference type="PIRSF" id="PIRSF016578">
    <property type="entry name" value="HsaA"/>
    <property type="match status" value="1"/>
</dbReference>
<evidence type="ECO:0000313" key="4">
    <source>
        <dbReference type="Proteomes" id="UP000717995"/>
    </source>
</evidence>
<accession>A0ABS2ILN0</accession>
<feature type="domain" description="Acyl-CoA dehydrogenase C-terminal" evidence="2">
    <location>
        <begin position="239"/>
        <end position="369"/>
    </location>
</feature>
<proteinExistence type="predicted"/>